<dbReference type="Proteomes" id="UP000239706">
    <property type="component" value="Unassembled WGS sequence"/>
</dbReference>
<keyword evidence="1 5" id="KW-0963">Cytoplasm</keyword>
<comment type="subunit">
    <text evidence="5">Homodimer. Homodimerization may be required to stabilize the binding of ScpA to the Smc head domains. Component of a cohesin-like complex composed of ScpA, ScpB and the Smc homodimer, in which ScpA and ScpB bind to the head domain of Smc. The presence of the three proteins is required for the association of the complex with DNA.</text>
</comment>
<proteinExistence type="inferred from homology"/>
<dbReference type="HAMAP" id="MF_01804">
    <property type="entry name" value="ScpB"/>
    <property type="match status" value="1"/>
</dbReference>
<evidence type="ECO:0000313" key="6">
    <source>
        <dbReference type="EMBL" id="PRR78820.1"/>
    </source>
</evidence>
<keyword evidence="4 5" id="KW-0131">Cell cycle</keyword>
<comment type="function">
    <text evidence="5">Participates in chromosomal partition during cell division. May act via the formation of a condensin-like complex containing Smc and ScpA that pull DNA away from mid-cell into both cell halves.</text>
</comment>
<comment type="caution">
    <text evidence="6">The sequence shown here is derived from an EMBL/GenBank/DDBJ whole genome shotgun (WGS) entry which is preliminary data.</text>
</comment>
<gene>
    <name evidence="5 6" type="primary">scpB</name>
    <name evidence="6" type="ORF">CLLI_14020</name>
</gene>
<keyword evidence="2 5" id="KW-0132">Cell division</keyword>
<evidence type="ECO:0000256" key="5">
    <source>
        <dbReference type="HAMAP-Rule" id="MF_01804"/>
    </source>
</evidence>
<dbReference type="NCBIfam" id="TIGR00281">
    <property type="entry name" value="SMC-Scp complex subunit ScpB"/>
    <property type="match status" value="1"/>
</dbReference>
<dbReference type="GO" id="GO:0005737">
    <property type="term" value="C:cytoplasm"/>
    <property type="evidence" value="ECO:0007669"/>
    <property type="project" value="UniProtKB-SubCell"/>
</dbReference>
<dbReference type="AlphaFoldDB" id="A0A2T0B4J6"/>
<evidence type="ECO:0000256" key="4">
    <source>
        <dbReference type="ARBA" id="ARBA00023306"/>
    </source>
</evidence>
<protein>
    <recommendedName>
        <fullName evidence="5">Segregation and condensation protein B</fullName>
    </recommendedName>
</protein>
<dbReference type="RefSeq" id="WP_106063517.1">
    <property type="nucleotide sequence ID" value="NZ_PVXO01000036.1"/>
</dbReference>
<dbReference type="InterPro" id="IPR036388">
    <property type="entry name" value="WH-like_DNA-bd_sf"/>
</dbReference>
<dbReference type="OrthoDB" id="9806226at2"/>
<evidence type="ECO:0000256" key="3">
    <source>
        <dbReference type="ARBA" id="ARBA00022829"/>
    </source>
</evidence>
<evidence type="ECO:0000256" key="1">
    <source>
        <dbReference type="ARBA" id="ARBA00022490"/>
    </source>
</evidence>
<dbReference type="GO" id="GO:0006260">
    <property type="term" value="P:DNA replication"/>
    <property type="evidence" value="ECO:0007669"/>
    <property type="project" value="UniProtKB-UniRule"/>
</dbReference>
<dbReference type="GO" id="GO:0051301">
    <property type="term" value="P:cell division"/>
    <property type="evidence" value="ECO:0007669"/>
    <property type="project" value="UniProtKB-KW"/>
</dbReference>
<dbReference type="EMBL" id="PVXO01000036">
    <property type="protein sequence ID" value="PRR78820.1"/>
    <property type="molecule type" value="Genomic_DNA"/>
</dbReference>
<name>A0A2T0B4J6_9CLOT</name>
<sequence length="206" mass="23857">MRKLNMNQIEMEQYPVKDRFISVIESLLFVSGEPLKAKDMANILECDTKFIKSLIEDMKKLYREENRGIIIIETEDSYQLATKKENSEFVQKLLKTNVRQSLSQAALETLAIIAYKQPITRIDIDEIRGVKSDRAIQTLLEKGLTKECGRLDMPGRPILYGTTEEFLKYFGLESLNQMPSLEDVLKDFGDKDELLEENIIKEIEKK</sequence>
<organism evidence="6 7">
    <name type="scientific">Clostridium liquoris</name>
    <dbReference type="NCBI Taxonomy" id="1289519"/>
    <lineage>
        <taxon>Bacteria</taxon>
        <taxon>Bacillati</taxon>
        <taxon>Bacillota</taxon>
        <taxon>Clostridia</taxon>
        <taxon>Eubacteriales</taxon>
        <taxon>Clostridiaceae</taxon>
        <taxon>Clostridium</taxon>
    </lineage>
</organism>
<evidence type="ECO:0000313" key="7">
    <source>
        <dbReference type="Proteomes" id="UP000239706"/>
    </source>
</evidence>
<reference evidence="6 7" key="1">
    <citation type="submission" date="2018-03" db="EMBL/GenBank/DDBJ databases">
        <title>Genome sequence of Clostridium liquoris DSM 100320.</title>
        <authorList>
            <person name="Poehlein A."/>
            <person name="Daniel R."/>
        </authorList>
    </citation>
    <scope>NUCLEOTIDE SEQUENCE [LARGE SCALE GENOMIC DNA]</scope>
    <source>
        <strain evidence="6 7">DSM 100320</strain>
    </source>
</reference>
<keyword evidence="3 5" id="KW-0159">Chromosome partition</keyword>
<dbReference type="GO" id="GO:0051304">
    <property type="term" value="P:chromosome separation"/>
    <property type="evidence" value="ECO:0007669"/>
    <property type="project" value="InterPro"/>
</dbReference>
<dbReference type="PIRSF" id="PIRSF019345">
    <property type="entry name" value="ScpB"/>
    <property type="match status" value="1"/>
</dbReference>
<dbReference type="PANTHER" id="PTHR34298">
    <property type="entry name" value="SEGREGATION AND CONDENSATION PROTEIN B"/>
    <property type="match status" value="1"/>
</dbReference>
<evidence type="ECO:0000256" key="2">
    <source>
        <dbReference type="ARBA" id="ARBA00022618"/>
    </source>
</evidence>
<keyword evidence="7" id="KW-1185">Reference proteome</keyword>
<dbReference type="InterPro" id="IPR036390">
    <property type="entry name" value="WH_DNA-bd_sf"/>
</dbReference>
<dbReference type="Gene3D" id="1.10.10.10">
    <property type="entry name" value="Winged helix-like DNA-binding domain superfamily/Winged helix DNA-binding domain"/>
    <property type="match status" value="2"/>
</dbReference>
<comment type="subcellular location">
    <subcellularLocation>
        <location evidence="5">Cytoplasm</location>
    </subcellularLocation>
    <text evidence="5">Associated with two foci at the outer edges of the nucleoid region in young cells, and at four foci within both cell halves in older cells.</text>
</comment>
<accession>A0A2T0B4J6</accession>
<dbReference type="InterPro" id="IPR005234">
    <property type="entry name" value="ScpB_csome_segregation"/>
</dbReference>
<dbReference type="PANTHER" id="PTHR34298:SF2">
    <property type="entry name" value="SEGREGATION AND CONDENSATION PROTEIN B"/>
    <property type="match status" value="1"/>
</dbReference>
<comment type="similarity">
    <text evidence="5">Belongs to the ScpB family.</text>
</comment>
<dbReference type="SUPFAM" id="SSF46785">
    <property type="entry name" value="Winged helix' DNA-binding domain"/>
    <property type="match status" value="2"/>
</dbReference>
<dbReference type="Pfam" id="PF04079">
    <property type="entry name" value="SMC_ScpB"/>
    <property type="match status" value="1"/>
</dbReference>